<proteinExistence type="inferred from homology"/>
<dbReference type="Gene3D" id="3.40.50.12780">
    <property type="entry name" value="N-terminal domain of ligase-like"/>
    <property type="match status" value="1"/>
</dbReference>
<dbReference type="AlphaFoldDB" id="A0A7X8THQ2"/>
<feature type="domain" description="AMP-binding enzyme C-terminal" evidence="4">
    <location>
        <begin position="422"/>
        <end position="497"/>
    </location>
</feature>
<dbReference type="InterPro" id="IPR025110">
    <property type="entry name" value="AMP-bd_C"/>
</dbReference>
<dbReference type="InterPro" id="IPR050237">
    <property type="entry name" value="ATP-dep_AMP-bd_enzyme"/>
</dbReference>
<dbReference type="SUPFAM" id="SSF56801">
    <property type="entry name" value="Acetyl-CoA synthetase-like"/>
    <property type="match status" value="1"/>
</dbReference>
<dbReference type="PANTHER" id="PTHR43767:SF1">
    <property type="entry name" value="NONRIBOSOMAL PEPTIDE SYNTHASE PES1 (EUROFUNG)-RELATED"/>
    <property type="match status" value="1"/>
</dbReference>
<reference evidence="5 6" key="1">
    <citation type="submission" date="2020-04" db="EMBL/GenBank/DDBJ databases">
        <title>Nesterenkonia sp. nov., isolated from marine sediment.</title>
        <authorList>
            <person name="Zhang G."/>
        </authorList>
    </citation>
    <scope>NUCLEOTIDE SEQUENCE [LARGE SCALE GENOMIC DNA]</scope>
    <source>
        <strain evidence="5 6">MY13</strain>
    </source>
</reference>
<dbReference type="RefSeq" id="WP_168886233.1">
    <property type="nucleotide sequence ID" value="NZ_JABAHY010000001.1"/>
</dbReference>
<dbReference type="Gene3D" id="3.30.300.30">
    <property type="match status" value="1"/>
</dbReference>
<evidence type="ECO:0000313" key="5">
    <source>
        <dbReference type="EMBL" id="NLS08746.1"/>
    </source>
</evidence>
<dbReference type="InterPro" id="IPR042099">
    <property type="entry name" value="ANL_N_sf"/>
</dbReference>
<gene>
    <name evidence="5" type="ORF">HGQ17_01740</name>
</gene>
<evidence type="ECO:0000259" key="3">
    <source>
        <dbReference type="Pfam" id="PF00501"/>
    </source>
</evidence>
<protein>
    <submittedName>
        <fullName evidence="5">Long-chain fatty acid--CoA ligase</fullName>
    </submittedName>
</protein>
<dbReference type="Pfam" id="PF00501">
    <property type="entry name" value="AMP-binding"/>
    <property type="match status" value="1"/>
</dbReference>
<dbReference type="FunFam" id="3.30.300.30:FF:000008">
    <property type="entry name" value="2,3-dihydroxybenzoate-AMP ligase"/>
    <property type="match status" value="1"/>
</dbReference>
<dbReference type="PROSITE" id="PS00455">
    <property type="entry name" value="AMP_BINDING"/>
    <property type="match status" value="1"/>
</dbReference>
<dbReference type="PANTHER" id="PTHR43767">
    <property type="entry name" value="LONG-CHAIN-FATTY-ACID--COA LIGASE"/>
    <property type="match status" value="1"/>
</dbReference>
<evidence type="ECO:0000256" key="2">
    <source>
        <dbReference type="ARBA" id="ARBA00022598"/>
    </source>
</evidence>
<dbReference type="InterPro" id="IPR000873">
    <property type="entry name" value="AMP-dep_synth/lig_dom"/>
</dbReference>
<dbReference type="EMBL" id="JABAHY010000001">
    <property type="protein sequence ID" value="NLS08746.1"/>
    <property type="molecule type" value="Genomic_DNA"/>
</dbReference>
<evidence type="ECO:0000256" key="1">
    <source>
        <dbReference type="ARBA" id="ARBA00006432"/>
    </source>
</evidence>
<organism evidence="5 6">
    <name type="scientific">Nesterenkonia sedimenti</name>
    <dbReference type="NCBI Taxonomy" id="1463632"/>
    <lineage>
        <taxon>Bacteria</taxon>
        <taxon>Bacillati</taxon>
        <taxon>Actinomycetota</taxon>
        <taxon>Actinomycetes</taxon>
        <taxon>Micrococcales</taxon>
        <taxon>Micrococcaceae</taxon>
        <taxon>Nesterenkonia</taxon>
    </lineage>
</organism>
<comment type="caution">
    <text evidence="5">The sequence shown here is derived from an EMBL/GenBank/DDBJ whole genome shotgun (WGS) entry which is preliminary data.</text>
</comment>
<feature type="domain" description="AMP-dependent synthetase/ligase" evidence="3">
    <location>
        <begin position="9"/>
        <end position="372"/>
    </location>
</feature>
<keyword evidence="6" id="KW-1185">Reference proteome</keyword>
<keyword evidence="2 5" id="KW-0436">Ligase</keyword>
<accession>A0A7X8THQ2</accession>
<dbReference type="GO" id="GO:0016878">
    <property type="term" value="F:acid-thiol ligase activity"/>
    <property type="evidence" value="ECO:0007669"/>
    <property type="project" value="UniProtKB-ARBA"/>
</dbReference>
<evidence type="ECO:0000313" key="6">
    <source>
        <dbReference type="Proteomes" id="UP000523139"/>
    </source>
</evidence>
<dbReference type="InterPro" id="IPR020845">
    <property type="entry name" value="AMP-binding_CS"/>
</dbReference>
<sequence>MTFNVSLMLRETAADHPEKPCVVLGKRSWSYEQVDQAADLVAANLRRLGLQPGAKIGVQLPNLPQFLFAYFGMVRAGYVMVPLNPLLSAREVGFMLKHSDCQLLITTDAVATEAVQAAAEVGDVPVYVVETGTAGRPEGTEDFNALLAPQPAGDMAATEADDTAIIVFTSGTTGTPKGAELTHFGIYMNSTVATERIGLEPEHTTLAMLPFFHVYGLTSVLNVSVHNGVTMILLPQFDPVAAMDLIEEHQVVRFSAVPSMLISMIDAGTTGRDLSSVEKVTSGGSALPGETLRRFESAFSSATILEGYGLSESTSSVAVNISAEERKILSIGKPLWGTECRVIGEQGQILPPGKDNVGELTFRGPSIMKGYYSNPEATAETLREGWLYTGDMGYVDEDGYLFVVDRKKELIIRNGYNVFPREVEEVIATHPDVVEVAVVGKPHPQYGQEIVAVVSISEGSTATDEAIKDHAKESLAAYKYPREVHILGELPKTATGKIRKKDLAQDFAAQTVPQG</sequence>
<dbReference type="Proteomes" id="UP000523139">
    <property type="component" value="Unassembled WGS sequence"/>
</dbReference>
<dbReference type="InterPro" id="IPR045851">
    <property type="entry name" value="AMP-bd_C_sf"/>
</dbReference>
<name>A0A7X8THQ2_9MICC</name>
<evidence type="ECO:0000259" key="4">
    <source>
        <dbReference type="Pfam" id="PF13193"/>
    </source>
</evidence>
<dbReference type="Pfam" id="PF13193">
    <property type="entry name" value="AMP-binding_C"/>
    <property type="match status" value="1"/>
</dbReference>
<comment type="similarity">
    <text evidence="1">Belongs to the ATP-dependent AMP-binding enzyme family.</text>
</comment>
<dbReference type="CDD" id="cd05936">
    <property type="entry name" value="FC-FACS_FadD_like"/>
    <property type="match status" value="1"/>
</dbReference>